<evidence type="ECO:0000313" key="1">
    <source>
        <dbReference type="Proteomes" id="UP000095281"/>
    </source>
</evidence>
<name>A0A1I8BBD9_MELHA</name>
<evidence type="ECO:0000313" key="2">
    <source>
        <dbReference type="WBParaSite" id="MhA1_Contig1748.frz3.gene8"/>
    </source>
</evidence>
<accession>A0A1I8BBD9</accession>
<sequence length="97" mass="10457">MDFNINSLNLSNQLFLNQQHNPNVPLTNSFFNNNNTSATAISQGILAYSNALGFCPVAENNSNDPAFLTSPISSANIWEQQSSSATSEASFNKNEGV</sequence>
<dbReference type="Proteomes" id="UP000095281">
    <property type="component" value="Unplaced"/>
</dbReference>
<reference evidence="2" key="1">
    <citation type="submission" date="2016-11" db="UniProtKB">
        <authorList>
            <consortium name="WormBaseParasite"/>
        </authorList>
    </citation>
    <scope>IDENTIFICATION</scope>
</reference>
<protein>
    <submittedName>
        <fullName evidence="2">Uncharacterized protein</fullName>
    </submittedName>
</protein>
<dbReference type="AlphaFoldDB" id="A0A1I8BBD9"/>
<keyword evidence="1" id="KW-1185">Reference proteome</keyword>
<organism evidence="1 2">
    <name type="scientific">Meloidogyne hapla</name>
    <name type="common">Root-knot nematode worm</name>
    <dbReference type="NCBI Taxonomy" id="6305"/>
    <lineage>
        <taxon>Eukaryota</taxon>
        <taxon>Metazoa</taxon>
        <taxon>Ecdysozoa</taxon>
        <taxon>Nematoda</taxon>
        <taxon>Chromadorea</taxon>
        <taxon>Rhabditida</taxon>
        <taxon>Tylenchina</taxon>
        <taxon>Tylenchomorpha</taxon>
        <taxon>Tylenchoidea</taxon>
        <taxon>Meloidogynidae</taxon>
        <taxon>Meloidogyninae</taxon>
        <taxon>Meloidogyne</taxon>
    </lineage>
</organism>
<dbReference type="WBParaSite" id="MhA1_Contig1748.frz3.gene8">
    <property type="protein sequence ID" value="MhA1_Contig1748.frz3.gene8"/>
    <property type="gene ID" value="MhA1_Contig1748.frz3.gene8"/>
</dbReference>
<proteinExistence type="predicted"/>